<dbReference type="CDD" id="cd17242">
    <property type="entry name" value="MobM_relaxase"/>
    <property type="match status" value="1"/>
</dbReference>
<comment type="caution">
    <text evidence="4">The sequence shown here is derived from an EMBL/GenBank/DDBJ whole genome shotgun (WGS) entry which is preliminary data.</text>
</comment>
<feature type="region of interest" description="Disordered" evidence="3">
    <location>
        <begin position="1"/>
        <end position="37"/>
    </location>
</feature>
<feature type="compositionally biased region" description="Basic and acidic residues" evidence="3">
    <location>
        <begin position="10"/>
        <end position="23"/>
    </location>
</feature>
<dbReference type="Pfam" id="PF01076">
    <property type="entry name" value="Mob_Pre"/>
    <property type="match status" value="1"/>
</dbReference>
<feature type="coiled-coil region" evidence="2">
    <location>
        <begin position="246"/>
        <end position="330"/>
    </location>
</feature>
<dbReference type="EMBL" id="DXET01000048">
    <property type="protein sequence ID" value="HIX80711.1"/>
    <property type="molecule type" value="Genomic_DNA"/>
</dbReference>
<reference evidence="4" key="1">
    <citation type="journal article" date="2021" name="PeerJ">
        <title>Extensive microbial diversity within the chicken gut microbiome revealed by metagenomics and culture.</title>
        <authorList>
            <person name="Gilroy R."/>
            <person name="Ravi A."/>
            <person name="Getino M."/>
            <person name="Pursley I."/>
            <person name="Horton D.L."/>
            <person name="Alikhan N.F."/>
            <person name="Baker D."/>
            <person name="Gharbi K."/>
            <person name="Hall N."/>
            <person name="Watson M."/>
            <person name="Adriaenssens E.M."/>
            <person name="Foster-Nyarko E."/>
            <person name="Jarju S."/>
            <person name="Secka A."/>
            <person name="Antonio M."/>
            <person name="Oren A."/>
            <person name="Chaudhuri R.R."/>
            <person name="La Ragione R."/>
            <person name="Hildebrand F."/>
            <person name="Pallen M.J."/>
        </authorList>
    </citation>
    <scope>NUCLEOTIDE SEQUENCE</scope>
    <source>
        <strain evidence="4">ChiGjej1B1-14440</strain>
    </source>
</reference>
<dbReference type="InterPro" id="IPR001668">
    <property type="entry name" value="Mob_Pre"/>
</dbReference>
<proteinExistence type="inferred from homology"/>
<organism evidence="4 5">
    <name type="scientific">Candidatus Erysipelatoclostridium merdavium</name>
    <dbReference type="NCBI Taxonomy" id="2838566"/>
    <lineage>
        <taxon>Bacteria</taxon>
        <taxon>Bacillati</taxon>
        <taxon>Bacillota</taxon>
        <taxon>Erysipelotrichia</taxon>
        <taxon>Erysipelotrichales</taxon>
        <taxon>Erysipelotrichales incertae sedis</taxon>
    </lineage>
</organism>
<gene>
    <name evidence="4" type="ORF">H9980_01920</name>
</gene>
<sequence length="444" mass="52629">MELSYSLHLGNDKNKSIKARQEAKNTPSGTTSKNNNAIQNVKQLGKANHHNLRQYDNNQELIKTIKGSNDIVKDVKELYLDLFEEARLEYNNKQTRDDRKIDNYFNKISNDTKHDLACEIVIELGNMEYWDKKSLEYKYQMTQVFEQQLEDIQEIVPDFYIANATIHFDEHSPHMHIVGVPVKENCKTGLSRQVGKTSIFTKESLVVIQDKMREKCINEFNIAYGMNSKLKEKQKGKNRDITSYERKLFNERVKGIKKEISNLQNEVSDLEDNKQSINKEISNLNKNKKDIVDEIDKKRKINDKIILKTKNQLLNENQKLSKQNEDLKHENCQLKYKNEELEQQKNYLLYYIKKFLDKMPKVIKDIVEKIFDKHMSVDLYKSQYDPEMLEEQHRRVEANNRRFNLFNKREMEKATKHLNNEIDEAAEEFYETKKNKEKDDGLSL</sequence>
<name>A0A9D2BLP1_9FIRM</name>
<evidence type="ECO:0000256" key="3">
    <source>
        <dbReference type="SAM" id="MobiDB-lite"/>
    </source>
</evidence>
<evidence type="ECO:0000256" key="1">
    <source>
        <dbReference type="ARBA" id="ARBA00010657"/>
    </source>
</evidence>
<comment type="similarity">
    <text evidence="1">Belongs to the plasmid mobilization pre family.</text>
</comment>
<dbReference type="GO" id="GO:0006310">
    <property type="term" value="P:DNA recombination"/>
    <property type="evidence" value="ECO:0007669"/>
    <property type="project" value="InterPro"/>
</dbReference>
<dbReference type="Gene3D" id="3.30.930.30">
    <property type="match status" value="1"/>
</dbReference>
<accession>A0A9D2BLP1</accession>
<dbReference type="AlphaFoldDB" id="A0A9D2BLP1"/>
<keyword evidence="2" id="KW-0175">Coiled coil</keyword>
<reference evidence="4" key="2">
    <citation type="submission" date="2021-04" db="EMBL/GenBank/DDBJ databases">
        <authorList>
            <person name="Gilroy R."/>
        </authorList>
    </citation>
    <scope>NUCLEOTIDE SEQUENCE</scope>
    <source>
        <strain evidence="4">ChiGjej1B1-14440</strain>
    </source>
</reference>
<evidence type="ECO:0000256" key="2">
    <source>
        <dbReference type="SAM" id="Coils"/>
    </source>
</evidence>
<dbReference type="GO" id="GO:0003677">
    <property type="term" value="F:DNA binding"/>
    <property type="evidence" value="ECO:0007669"/>
    <property type="project" value="InterPro"/>
</dbReference>
<protein>
    <submittedName>
        <fullName evidence="4">Plasmid recombination protein</fullName>
    </submittedName>
</protein>
<evidence type="ECO:0000313" key="5">
    <source>
        <dbReference type="Proteomes" id="UP000886724"/>
    </source>
</evidence>
<dbReference type="Proteomes" id="UP000886724">
    <property type="component" value="Unassembled WGS sequence"/>
</dbReference>
<feature type="compositionally biased region" description="Polar residues" evidence="3">
    <location>
        <begin position="24"/>
        <end position="37"/>
    </location>
</feature>
<evidence type="ECO:0000313" key="4">
    <source>
        <dbReference type="EMBL" id="HIX80711.1"/>
    </source>
</evidence>